<organism evidence="2 3">
    <name type="scientific">Cyclotella atomus</name>
    <dbReference type="NCBI Taxonomy" id="382360"/>
    <lineage>
        <taxon>Eukaryota</taxon>
        <taxon>Sar</taxon>
        <taxon>Stramenopiles</taxon>
        <taxon>Ochrophyta</taxon>
        <taxon>Bacillariophyta</taxon>
        <taxon>Coscinodiscophyceae</taxon>
        <taxon>Thalassiosirophycidae</taxon>
        <taxon>Stephanodiscales</taxon>
        <taxon>Stephanodiscaceae</taxon>
        <taxon>Cyclotella</taxon>
    </lineage>
</organism>
<reference evidence="2 3" key="1">
    <citation type="submission" date="2024-10" db="EMBL/GenBank/DDBJ databases">
        <title>Updated reference genomes for cyclostephanoid diatoms.</title>
        <authorList>
            <person name="Roberts W.R."/>
            <person name="Alverson A.J."/>
        </authorList>
    </citation>
    <scope>NUCLEOTIDE SEQUENCE [LARGE SCALE GENOMIC DNA]</scope>
    <source>
        <strain evidence="2 3">AJA010-31</strain>
    </source>
</reference>
<keyword evidence="1" id="KW-1133">Transmembrane helix</keyword>
<name>A0ABD3NKK9_9STRA</name>
<evidence type="ECO:0008006" key="4">
    <source>
        <dbReference type="Google" id="ProtNLM"/>
    </source>
</evidence>
<keyword evidence="1" id="KW-0812">Transmembrane</keyword>
<gene>
    <name evidence="2" type="ORF">ACHAWO_007836</name>
</gene>
<comment type="caution">
    <text evidence="2">The sequence shown here is derived from an EMBL/GenBank/DDBJ whole genome shotgun (WGS) entry which is preliminary data.</text>
</comment>
<dbReference type="AlphaFoldDB" id="A0ABD3NKK9"/>
<sequence>MNVGDYKAPLDSSWLPPGYPRCDTSFLSTKKEFPACDCYINADAVMDNALTRNHRCSRDYLCFHDKSPQSNLVSHPYKSGGIAIRSQYDVPGWAISLLIVLVTAVCSNLIAHCKSLIAKCRNDKTLTKKEGSVASIEQMNHSSVANTDHVIGQQGDIALLLINVQNEFVDRNGKLNYMVKAAIDDINAVTKTIELANIARDNGTLVVHAATV</sequence>
<keyword evidence="3" id="KW-1185">Reference proteome</keyword>
<evidence type="ECO:0000256" key="1">
    <source>
        <dbReference type="SAM" id="Phobius"/>
    </source>
</evidence>
<protein>
    <recommendedName>
        <fullName evidence="4">Isochorismatase-like domain-containing protein</fullName>
    </recommendedName>
</protein>
<dbReference type="SUPFAM" id="SSF52499">
    <property type="entry name" value="Isochorismatase-like hydrolases"/>
    <property type="match status" value="1"/>
</dbReference>
<evidence type="ECO:0000313" key="3">
    <source>
        <dbReference type="Proteomes" id="UP001530400"/>
    </source>
</evidence>
<dbReference type="Proteomes" id="UP001530400">
    <property type="component" value="Unassembled WGS sequence"/>
</dbReference>
<proteinExistence type="predicted"/>
<dbReference type="Gene3D" id="3.40.50.850">
    <property type="entry name" value="Isochorismatase-like"/>
    <property type="match status" value="1"/>
</dbReference>
<keyword evidence="1" id="KW-0472">Membrane</keyword>
<evidence type="ECO:0000313" key="2">
    <source>
        <dbReference type="EMBL" id="KAL3776420.1"/>
    </source>
</evidence>
<feature type="transmembrane region" description="Helical" evidence="1">
    <location>
        <begin position="93"/>
        <end position="111"/>
    </location>
</feature>
<dbReference type="InterPro" id="IPR036380">
    <property type="entry name" value="Isochorismatase-like_sf"/>
</dbReference>
<dbReference type="EMBL" id="JALLPJ020001099">
    <property type="protein sequence ID" value="KAL3776420.1"/>
    <property type="molecule type" value="Genomic_DNA"/>
</dbReference>
<accession>A0ABD3NKK9</accession>